<feature type="compositionally biased region" description="Pro residues" evidence="1">
    <location>
        <begin position="298"/>
        <end position="307"/>
    </location>
</feature>
<protein>
    <submittedName>
        <fullName evidence="2">Uncharacterized protein</fullName>
    </submittedName>
</protein>
<feature type="region of interest" description="Disordered" evidence="1">
    <location>
        <begin position="160"/>
        <end position="321"/>
    </location>
</feature>
<evidence type="ECO:0000313" key="3">
    <source>
        <dbReference type="Proteomes" id="UP000219068"/>
    </source>
</evidence>
<evidence type="ECO:0000256" key="1">
    <source>
        <dbReference type="SAM" id="MobiDB-lite"/>
    </source>
</evidence>
<reference evidence="2 3" key="1">
    <citation type="submission" date="2017-08" db="EMBL/GenBank/DDBJ databases">
        <authorList>
            <person name="de Groot N.N."/>
        </authorList>
    </citation>
    <scope>NUCLEOTIDE SEQUENCE [LARGE SCALE GENOMIC DNA]</scope>
    <source>
        <strain evidence="2 3">USBA 78</strain>
    </source>
</reference>
<sequence length="321" mass="33744">MADTEIIPAISINQPRARHNGAPFCVERQKNQASPPASKSFTKRLRTPRRPRRQCQDRHASLLKPGNRGDFPANRPNALLEQKQASNSPTNKRLIDGPMPSLLPLPANPPQRLPAMQNFRQYWTNLGLPPAPPTVGPLTAHGLAACSGSSGHAMTTEARTNLGLPPAAPPDDPMTTHTSLPAPATSGNGMTTEPGQTSGLQQPRQLTPHGPLGGSLPAPTTATTCHPDVQTHLGPPPSSPADDPGACCPLRALSGHGDNLPPRRPDTSRATAIFTGRRISGVLPPTCPPPTGHKSLPPLLPLLPLPANPGSLPRQDAPLPS</sequence>
<dbReference type="AlphaFoldDB" id="A0A285T6V3"/>
<dbReference type="Proteomes" id="UP000219068">
    <property type="component" value="Unassembled WGS sequence"/>
</dbReference>
<accession>A0A285T6V3</accession>
<proteinExistence type="predicted"/>
<gene>
    <name evidence="2" type="ORF">SAMN05428964_102341</name>
</gene>
<feature type="compositionally biased region" description="Polar residues" evidence="1">
    <location>
        <begin position="175"/>
        <end position="205"/>
    </location>
</feature>
<dbReference type="EMBL" id="OBMM01000002">
    <property type="protein sequence ID" value="SOC16575.1"/>
    <property type="molecule type" value="Genomic_DNA"/>
</dbReference>
<feature type="region of interest" description="Disordered" evidence="1">
    <location>
        <begin position="27"/>
        <end position="102"/>
    </location>
</feature>
<feature type="compositionally biased region" description="Basic residues" evidence="1">
    <location>
        <begin position="41"/>
        <end position="53"/>
    </location>
</feature>
<name>A0A285T6V3_9PROT</name>
<feature type="compositionally biased region" description="Polar residues" evidence="1">
    <location>
        <begin position="31"/>
        <end position="40"/>
    </location>
</feature>
<organism evidence="2 3">
    <name type="scientific">Thalassospira xiamenensis</name>
    <dbReference type="NCBI Taxonomy" id="220697"/>
    <lineage>
        <taxon>Bacteria</taxon>
        <taxon>Pseudomonadati</taxon>
        <taxon>Pseudomonadota</taxon>
        <taxon>Alphaproteobacteria</taxon>
        <taxon>Rhodospirillales</taxon>
        <taxon>Thalassospiraceae</taxon>
        <taxon>Thalassospira</taxon>
    </lineage>
</organism>
<evidence type="ECO:0000313" key="2">
    <source>
        <dbReference type="EMBL" id="SOC16575.1"/>
    </source>
</evidence>